<proteinExistence type="predicted"/>
<reference evidence="1 2" key="1">
    <citation type="submission" date="2023-08" db="EMBL/GenBank/DDBJ databases">
        <title>Implementing the SeqCode for naming new Mesorhizobium species isolated from Vachellia karroo root nodules.</title>
        <authorList>
            <person name="Van Lill M."/>
        </authorList>
    </citation>
    <scope>NUCLEOTIDE SEQUENCE [LARGE SCALE GENOMIC DNA]</scope>
    <source>
        <strain evidence="1 2">VK3E</strain>
    </source>
</reference>
<evidence type="ECO:0000313" key="2">
    <source>
        <dbReference type="Proteomes" id="UP001272097"/>
    </source>
</evidence>
<protein>
    <recommendedName>
        <fullName evidence="3">Response regulatory domain-containing protein</fullName>
    </recommendedName>
</protein>
<dbReference type="EMBL" id="JAVIIS010000016">
    <property type="protein sequence ID" value="MDX8440618.1"/>
    <property type="molecule type" value="Genomic_DNA"/>
</dbReference>
<organism evidence="1 2">
    <name type="scientific">Mesorhizobium australafricanum</name>
    <dbReference type="NCBI Taxonomy" id="3072311"/>
    <lineage>
        <taxon>Bacteria</taxon>
        <taxon>Pseudomonadati</taxon>
        <taxon>Pseudomonadota</taxon>
        <taxon>Alphaproteobacteria</taxon>
        <taxon>Hyphomicrobiales</taxon>
        <taxon>Phyllobacteriaceae</taxon>
        <taxon>Mesorhizobium</taxon>
    </lineage>
</organism>
<dbReference type="Proteomes" id="UP001272097">
    <property type="component" value="Unassembled WGS sequence"/>
</dbReference>
<keyword evidence="2" id="KW-1185">Reference proteome</keyword>
<name>A0ABU4WZD0_9HYPH</name>
<gene>
    <name evidence="1" type="ORF">RFM51_13540</name>
</gene>
<evidence type="ECO:0008006" key="3">
    <source>
        <dbReference type="Google" id="ProtNLM"/>
    </source>
</evidence>
<accession>A0ABU4WZD0</accession>
<comment type="caution">
    <text evidence="1">The sequence shown here is derived from an EMBL/GenBank/DDBJ whole genome shotgun (WGS) entry which is preliminary data.</text>
</comment>
<sequence length="376" mass="40323">MTAPHILLIDDDPQVTDLEKGAEVLALNPADANFGADLSGAIKNTDLILLDHNLHLDQRLGLNASDGASFVGHLRSWARANEVSLPPLVIYTSEDSAFSDESPALGPAVPLNGSFVGQEARIAPALDVEWLISKNLDGAARSAIGLAEDSRRLHQIAGDGRMSLEETAAFLELSQGSAWSDIAYTSIARWRPPIGEPGPARAGARGATAVLRWLLHQVLPCPGLLVSNRYAAWSLGIELEGFEQAAERGNSDLAKMLEKARYAGPAHGLYPPRWWAAGIDFIGWQLREQSYEKGGIQLALDAMAGAGLSPIAPPEKVVVVNSDLEEEGLAAIDQVVEIYPPGWPAEALKLWMRRDEAANDTAAKSMIDPADLANLR</sequence>
<dbReference type="RefSeq" id="WP_320214545.1">
    <property type="nucleotide sequence ID" value="NZ_JAVIIS010000016.1"/>
</dbReference>
<evidence type="ECO:0000313" key="1">
    <source>
        <dbReference type="EMBL" id="MDX8440618.1"/>
    </source>
</evidence>